<evidence type="ECO:0000313" key="4">
    <source>
        <dbReference type="EMBL" id="KAF9529551.1"/>
    </source>
</evidence>
<evidence type="ECO:0000256" key="2">
    <source>
        <dbReference type="SAM" id="SignalP"/>
    </source>
</evidence>
<feature type="region of interest" description="Disordered" evidence="1">
    <location>
        <begin position="384"/>
        <end position="406"/>
    </location>
</feature>
<evidence type="ECO:0000313" key="5">
    <source>
        <dbReference type="Proteomes" id="UP000807306"/>
    </source>
</evidence>
<dbReference type="Proteomes" id="UP000807306">
    <property type="component" value="Unassembled WGS sequence"/>
</dbReference>
<dbReference type="AlphaFoldDB" id="A0A9P6EI60"/>
<organism evidence="4 5">
    <name type="scientific">Crepidotus variabilis</name>
    <dbReference type="NCBI Taxonomy" id="179855"/>
    <lineage>
        <taxon>Eukaryota</taxon>
        <taxon>Fungi</taxon>
        <taxon>Dikarya</taxon>
        <taxon>Basidiomycota</taxon>
        <taxon>Agaricomycotina</taxon>
        <taxon>Agaricomycetes</taxon>
        <taxon>Agaricomycetidae</taxon>
        <taxon>Agaricales</taxon>
        <taxon>Agaricineae</taxon>
        <taxon>Crepidotaceae</taxon>
        <taxon>Crepidotus</taxon>
    </lineage>
</organism>
<evidence type="ECO:0000259" key="3">
    <source>
        <dbReference type="Pfam" id="PF09362"/>
    </source>
</evidence>
<proteinExistence type="predicted"/>
<evidence type="ECO:0000256" key="1">
    <source>
        <dbReference type="SAM" id="MobiDB-lite"/>
    </source>
</evidence>
<feature type="chain" id="PRO_5040355192" description="DUF1996 domain-containing protein" evidence="2">
    <location>
        <begin position="18"/>
        <end position="406"/>
    </location>
</feature>
<dbReference type="PANTHER" id="PTHR43662">
    <property type="match status" value="1"/>
</dbReference>
<reference evidence="4" key="1">
    <citation type="submission" date="2020-11" db="EMBL/GenBank/DDBJ databases">
        <authorList>
            <consortium name="DOE Joint Genome Institute"/>
            <person name="Ahrendt S."/>
            <person name="Riley R."/>
            <person name="Andreopoulos W."/>
            <person name="Labutti K."/>
            <person name="Pangilinan J."/>
            <person name="Ruiz-Duenas F.J."/>
            <person name="Barrasa J.M."/>
            <person name="Sanchez-Garcia M."/>
            <person name="Camarero S."/>
            <person name="Miyauchi S."/>
            <person name="Serrano A."/>
            <person name="Linde D."/>
            <person name="Babiker R."/>
            <person name="Drula E."/>
            <person name="Ayuso-Fernandez I."/>
            <person name="Pacheco R."/>
            <person name="Padilla G."/>
            <person name="Ferreira P."/>
            <person name="Barriuso J."/>
            <person name="Kellner H."/>
            <person name="Castanera R."/>
            <person name="Alfaro M."/>
            <person name="Ramirez L."/>
            <person name="Pisabarro A.G."/>
            <person name="Kuo A."/>
            <person name="Tritt A."/>
            <person name="Lipzen A."/>
            <person name="He G."/>
            <person name="Yan M."/>
            <person name="Ng V."/>
            <person name="Cullen D."/>
            <person name="Martin F."/>
            <person name="Rosso M.-N."/>
            <person name="Henrissat B."/>
            <person name="Hibbett D."/>
            <person name="Martinez A.T."/>
            <person name="Grigoriev I.V."/>
        </authorList>
    </citation>
    <scope>NUCLEOTIDE SEQUENCE</scope>
    <source>
        <strain evidence="4">CBS 506.95</strain>
    </source>
</reference>
<feature type="compositionally biased region" description="Pro residues" evidence="1">
    <location>
        <begin position="395"/>
        <end position="406"/>
    </location>
</feature>
<feature type="domain" description="DUF1996" evidence="3">
    <location>
        <begin position="32"/>
        <end position="303"/>
    </location>
</feature>
<protein>
    <recommendedName>
        <fullName evidence="3">DUF1996 domain-containing protein</fullName>
    </recommendedName>
</protein>
<comment type="caution">
    <text evidence="4">The sequence shown here is derived from an EMBL/GenBank/DDBJ whole genome shotgun (WGS) entry which is preliminary data.</text>
</comment>
<dbReference type="PANTHER" id="PTHR43662:SF3">
    <property type="entry name" value="DOMAIN PROTEIN, PUTATIVE (AFU_ORTHOLOGUE AFUA_6G11970)-RELATED"/>
    <property type="match status" value="1"/>
</dbReference>
<name>A0A9P6EI60_9AGAR</name>
<keyword evidence="2" id="KW-0732">Signal</keyword>
<accession>A0A9P6EI60</accession>
<gene>
    <name evidence="4" type="ORF">CPB83DRAFT_257265</name>
</gene>
<dbReference type="EMBL" id="MU157845">
    <property type="protein sequence ID" value="KAF9529551.1"/>
    <property type="molecule type" value="Genomic_DNA"/>
</dbReference>
<feature type="signal peptide" evidence="2">
    <location>
        <begin position="1"/>
        <end position="17"/>
    </location>
</feature>
<dbReference type="OrthoDB" id="74764at2759"/>
<sequence>MLSVLVLVALLALPSNALIRFPCGQLVTERLDPLVTPGQVSPHVHQIVGGNAFNLTMAPENDIPSIATCTTCKFKEDKSNYWTAVLYFHHPNGSYIRVPQRPGHFTVYPPAPGPDGGVTVYYIQPPNYDRVATFPKGFRMITGNAMTRTQNFGAASPDAWALTFRCWEAGAVTEPFDPSNTWNATVGSPVDSFNLPDRVCPGGIRSNIFFPSCWDGKNLDTPDHRSHMAFPLGDVGAAGVYQMNTTCPDSHPIRFPTLFYEVTWDTREFNDPALWPTDGSQPFTLSMGDPTGYGHHGDYIFGWEGDSLQRAMDNCLDYAGRPEGCKELTMQPDEEMNSCKAPIKVDEKVEGQYLPNLPGCNPLQYGPQPATLVSNCDAVSTTGIPSPTASVDSGAPPPGLTPAPRH</sequence>
<dbReference type="Pfam" id="PF09362">
    <property type="entry name" value="DUF1996"/>
    <property type="match status" value="1"/>
</dbReference>
<dbReference type="InterPro" id="IPR018535">
    <property type="entry name" value="DUF1996"/>
</dbReference>
<keyword evidence="5" id="KW-1185">Reference proteome</keyword>